<evidence type="ECO:0000256" key="2">
    <source>
        <dbReference type="ARBA" id="ARBA00022801"/>
    </source>
</evidence>
<dbReference type="SUPFAM" id="SSF50494">
    <property type="entry name" value="Trypsin-like serine proteases"/>
    <property type="match status" value="1"/>
</dbReference>
<dbReference type="InterPro" id="IPR050430">
    <property type="entry name" value="Peptidase_S1"/>
</dbReference>
<feature type="compositionally biased region" description="Basic and acidic residues" evidence="5">
    <location>
        <begin position="200"/>
        <end position="211"/>
    </location>
</feature>
<dbReference type="GO" id="GO:0004252">
    <property type="term" value="F:serine-type endopeptidase activity"/>
    <property type="evidence" value="ECO:0007669"/>
    <property type="project" value="InterPro"/>
</dbReference>
<dbReference type="InterPro" id="IPR043504">
    <property type="entry name" value="Peptidase_S1_PA_chymotrypsin"/>
</dbReference>
<sequence>MMKAAVVFSIIAAACHHYVFAATELSEELGSGEIDGVAWNGLEENEVLEDSQTRLSGGRNATITKFPFMASILVNNSLTGGGAILNRRWLVTGAYAASFADEASDILVRVGSASSFRGGFTSRAKRIVKHPQASGYRHDFALIQLETSLPPFSRHIRPIKIGDRTPRNGARVLFTAFGNDHPHHHPHQESNHDHHHHHPHQESNHDHHHEPGFGVLKETHFKFLESKKCKNHYFTILSFTKFSFCTEASNTTAPESKDFGSPLIYGKKAIGVFSGQWHDKPAVFVDLTKEKSFILKTIKK</sequence>
<dbReference type="PROSITE" id="PS50240">
    <property type="entry name" value="TRYPSIN_DOM"/>
    <property type="match status" value="1"/>
</dbReference>
<dbReference type="InterPro" id="IPR009003">
    <property type="entry name" value="Peptidase_S1_PA"/>
</dbReference>
<feature type="domain" description="Peptidase S1" evidence="7">
    <location>
        <begin position="55"/>
        <end position="300"/>
    </location>
</feature>
<dbReference type="EMBL" id="KJ512136">
    <property type="protein sequence ID" value="AID60359.1"/>
    <property type="molecule type" value="mRNA"/>
</dbReference>
<dbReference type="PANTHER" id="PTHR24276">
    <property type="entry name" value="POLYSERASE-RELATED"/>
    <property type="match status" value="1"/>
</dbReference>
<evidence type="ECO:0000313" key="8">
    <source>
        <dbReference type="EMBL" id="AID60359.1"/>
    </source>
</evidence>
<evidence type="ECO:0000256" key="3">
    <source>
        <dbReference type="ARBA" id="ARBA00022825"/>
    </source>
</evidence>
<dbReference type="InterPro" id="IPR001254">
    <property type="entry name" value="Trypsin_dom"/>
</dbReference>
<proteinExistence type="evidence at transcript level"/>
<feature type="region of interest" description="Disordered" evidence="5">
    <location>
        <begin position="177"/>
        <end position="211"/>
    </location>
</feature>
<keyword evidence="3" id="KW-0720">Serine protease</keyword>
<dbReference type="PROSITE" id="PS51257">
    <property type="entry name" value="PROKAR_LIPOPROTEIN"/>
    <property type="match status" value="1"/>
</dbReference>
<name>A0A068FBB8_NILLU</name>
<dbReference type="GO" id="GO:0006508">
    <property type="term" value="P:proteolysis"/>
    <property type="evidence" value="ECO:0007669"/>
    <property type="project" value="UniProtKB-KW"/>
</dbReference>
<dbReference type="SMART" id="SM00020">
    <property type="entry name" value="Tryp_SPc"/>
    <property type="match status" value="1"/>
</dbReference>
<dbReference type="Gene3D" id="2.40.10.10">
    <property type="entry name" value="Trypsin-like serine proteases"/>
    <property type="match status" value="1"/>
</dbReference>
<reference evidence="8" key="1">
    <citation type="journal article" date="2014" name="BMC Genomics">
        <title>Genomic insights into the serine protease gene family and expression profile analysis in the planthopper, Nilaparvata lugens.</title>
        <authorList>
            <person name="Bao Y.Y."/>
            <person name="Qin X."/>
            <person name="Yu B."/>
            <person name="Chen L.B."/>
            <person name="Wang Z.C."/>
            <person name="Zhang C.X."/>
        </authorList>
    </citation>
    <scope>NUCLEOTIDE SEQUENCE</scope>
</reference>
<organism evidence="8">
    <name type="scientific">Nilaparvata lugens</name>
    <name type="common">Brown planthopper</name>
    <dbReference type="NCBI Taxonomy" id="108931"/>
    <lineage>
        <taxon>Eukaryota</taxon>
        <taxon>Metazoa</taxon>
        <taxon>Ecdysozoa</taxon>
        <taxon>Arthropoda</taxon>
        <taxon>Hexapoda</taxon>
        <taxon>Insecta</taxon>
        <taxon>Pterygota</taxon>
        <taxon>Neoptera</taxon>
        <taxon>Paraneoptera</taxon>
        <taxon>Hemiptera</taxon>
        <taxon>Auchenorrhyncha</taxon>
        <taxon>Fulgoroidea</taxon>
        <taxon>Delphacidae</taxon>
        <taxon>Delphacinae</taxon>
        <taxon>Nilaparvata</taxon>
    </lineage>
</organism>
<accession>A0A068FBB8</accession>
<dbReference type="PANTHER" id="PTHR24276:SF94">
    <property type="entry name" value="AT20289P-RELATED"/>
    <property type="match status" value="1"/>
</dbReference>
<protein>
    <submittedName>
        <fullName evidence="8">Trypsin-25</fullName>
    </submittedName>
</protein>
<dbReference type="AlphaFoldDB" id="A0A068FBB8"/>
<evidence type="ECO:0000256" key="1">
    <source>
        <dbReference type="ARBA" id="ARBA00022670"/>
    </source>
</evidence>
<reference evidence="8" key="2">
    <citation type="submission" date="2014-02" db="EMBL/GenBank/DDBJ databases">
        <authorList>
            <person name="Bao Y.-Y."/>
            <person name="Zhang C.-X."/>
        </authorList>
    </citation>
    <scope>NUCLEOTIDE SEQUENCE</scope>
</reference>
<keyword evidence="1" id="KW-0645">Protease</keyword>
<evidence type="ECO:0000256" key="4">
    <source>
        <dbReference type="ARBA" id="ARBA00023157"/>
    </source>
</evidence>
<keyword evidence="4" id="KW-1015">Disulfide bond</keyword>
<dbReference type="OrthoDB" id="9425590at2759"/>
<keyword evidence="2" id="KW-0378">Hydrolase</keyword>
<dbReference type="Pfam" id="PF00089">
    <property type="entry name" value="Trypsin"/>
    <property type="match status" value="1"/>
</dbReference>
<evidence type="ECO:0000259" key="7">
    <source>
        <dbReference type="PROSITE" id="PS50240"/>
    </source>
</evidence>
<feature type="signal peptide" evidence="6">
    <location>
        <begin position="1"/>
        <end position="21"/>
    </location>
</feature>
<evidence type="ECO:0000256" key="5">
    <source>
        <dbReference type="SAM" id="MobiDB-lite"/>
    </source>
</evidence>
<keyword evidence="6" id="KW-0732">Signal</keyword>
<evidence type="ECO:0000256" key="6">
    <source>
        <dbReference type="SAM" id="SignalP"/>
    </source>
</evidence>
<feature type="chain" id="PRO_5001651675" evidence="6">
    <location>
        <begin position="22"/>
        <end position="300"/>
    </location>
</feature>